<dbReference type="AlphaFoldDB" id="A0A1I7X138"/>
<dbReference type="Pfam" id="PF11838">
    <property type="entry name" value="ERAP1_C"/>
    <property type="match status" value="1"/>
</dbReference>
<comment type="similarity">
    <text evidence="1 5">Belongs to the peptidase M1 family.</text>
</comment>
<evidence type="ECO:0000313" key="9">
    <source>
        <dbReference type="Proteomes" id="UP000095283"/>
    </source>
</evidence>
<proteinExistence type="inferred from homology"/>
<evidence type="ECO:0000259" key="7">
    <source>
        <dbReference type="Pfam" id="PF11838"/>
    </source>
</evidence>
<keyword evidence="3 5" id="KW-0479">Metal-binding</keyword>
<dbReference type="GO" id="GO:0008270">
    <property type="term" value="F:zinc ion binding"/>
    <property type="evidence" value="ECO:0007669"/>
    <property type="project" value="UniProtKB-UniRule"/>
</dbReference>
<dbReference type="SUPFAM" id="SSF63737">
    <property type="entry name" value="Leukotriene A4 hydrolase N-terminal domain"/>
    <property type="match status" value="1"/>
</dbReference>
<dbReference type="Gene3D" id="1.10.390.10">
    <property type="entry name" value="Neutral Protease Domain 2"/>
    <property type="match status" value="1"/>
</dbReference>
<dbReference type="GO" id="GO:0016020">
    <property type="term" value="C:membrane"/>
    <property type="evidence" value="ECO:0007669"/>
    <property type="project" value="TreeGrafter"/>
</dbReference>
<keyword evidence="5" id="KW-0378">Hydrolase</keyword>
<keyword evidence="3 5" id="KW-0862">Zinc</keyword>
<protein>
    <recommendedName>
        <fullName evidence="5">Aminopeptidase</fullName>
        <ecNumber evidence="5">3.4.11.-</ecNumber>
    </recommendedName>
</protein>
<keyword evidence="9" id="KW-1185">Reference proteome</keyword>
<dbReference type="Pfam" id="PF01433">
    <property type="entry name" value="Peptidase_M1"/>
    <property type="match status" value="2"/>
</dbReference>
<keyword evidence="5" id="KW-0482">Metalloprotease</keyword>
<evidence type="ECO:0000256" key="2">
    <source>
        <dbReference type="PIRSR" id="PIRSR634016-1"/>
    </source>
</evidence>
<evidence type="ECO:0000259" key="6">
    <source>
        <dbReference type="Pfam" id="PF01433"/>
    </source>
</evidence>
<accession>A0A1I7X138</accession>
<dbReference type="InterPro" id="IPR024571">
    <property type="entry name" value="ERAP1-like_C_dom"/>
</dbReference>
<dbReference type="PANTHER" id="PTHR11533">
    <property type="entry name" value="PROTEASE M1 ZINC METALLOPROTEASE"/>
    <property type="match status" value="1"/>
</dbReference>
<keyword evidence="5" id="KW-0645">Protease</keyword>
<evidence type="ECO:0000256" key="4">
    <source>
        <dbReference type="PIRSR" id="PIRSR634016-4"/>
    </source>
</evidence>
<dbReference type="CDD" id="cd09601">
    <property type="entry name" value="M1_APN-Q_like"/>
    <property type="match status" value="1"/>
</dbReference>
<feature type="binding site" evidence="3">
    <location>
        <position position="373"/>
    </location>
    <ligand>
        <name>Zn(2+)</name>
        <dbReference type="ChEBI" id="CHEBI:29105"/>
        <note>catalytic</note>
    </ligand>
</feature>
<evidence type="ECO:0000259" key="8">
    <source>
        <dbReference type="Pfam" id="PF17900"/>
    </source>
</evidence>
<name>A0A1I7X138_HETBA</name>
<keyword evidence="5" id="KW-0472">Membrane</keyword>
<evidence type="ECO:0000256" key="1">
    <source>
        <dbReference type="ARBA" id="ARBA00010136"/>
    </source>
</evidence>
<dbReference type="Pfam" id="PF17900">
    <property type="entry name" value="Peptidase_M1_N"/>
    <property type="match status" value="1"/>
</dbReference>
<feature type="domain" description="Peptidase M1 membrane alanine aminopeptidase" evidence="6">
    <location>
        <begin position="379"/>
        <end position="468"/>
    </location>
</feature>
<dbReference type="WBParaSite" id="Hba_11104">
    <property type="protein sequence ID" value="Hba_11104"/>
    <property type="gene ID" value="Hba_11104"/>
</dbReference>
<evidence type="ECO:0000256" key="5">
    <source>
        <dbReference type="RuleBase" id="RU364040"/>
    </source>
</evidence>
<feature type="transmembrane region" description="Helical" evidence="5">
    <location>
        <begin position="21"/>
        <end position="43"/>
    </location>
</feature>
<dbReference type="GO" id="GO:0042277">
    <property type="term" value="F:peptide binding"/>
    <property type="evidence" value="ECO:0007669"/>
    <property type="project" value="TreeGrafter"/>
</dbReference>
<dbReference type="InterPro" id="IPR042097">
    <property type="entry name" value="Aminopeptidase_N-like_N_sf"/>
</dbReference>
<dbReference type="GO" id="GO:0005737">
    <property type="term" value="C:cytoplasm"/>
    <property type="evidence" value="ECO:0007669"/>
    <property type="project" value="TreeGrafter"/>
</dbReference>
<feature type="domain" description="ERAP1-like C-terminal" evidence="7">
    <location>
        <begin position="512"/>
        <end position="748"/>
    </location>
</feature>
<dbReference type="GO" id="GO:0070006">
    <property type="term" value="F:metalloaminopeptidase activity"/>
    <property type="evidence" value="ECO:0007669"/>
    <property type="project" value="TreeGrafter"/>
</dbReference>
<dbReference type="GO" id="GO:0005615">
    <property type="term" value="C:extracellular space"/>
    <property type="evidence" value="ECO:0007669"/>
    <property type="project" value="TreeGrafter"/>
</dbReference>
<comment type="cofactor">
    <cofactor evidence="3 5">
        <name>Zn(2+)</name>
        <dbReference type="ChEBI" id="CHEBI:29105"/>
    </cofactor>
    <text evidence="3 5">Binds 1 zinc ion per subunit.</text>
</comment>
<evidence type="ECO:0000313" key="10">
    <source>
        <dbReference type="WBParaSite" id="Hba_11104"/>
    </source>
</evidence>
<keyword evidence="5" id="KW-1133">Transmembrane helix</keyword>
<sequence length="748" mass="85680">MKGKKSPHSPLQSRVICSFSTALFLFLLAGAAIFLSGFASYWLTKQEYERQMSVPIFIPQPRRNLSQFVREPEEYEEDEPVEGPKRDELKLPISFEPIWYKVTIKSYLPGYVPILEEKSFTTDGHALIKIRAKEDTNQIVLNAKELSFPTDLLKVKILLDIETNVTDSPLAEDIQRTNVMKKEFEDSGIRVKAIRINSTLEKVVFSLDKNIQKGEEVILKLPFNGRIENSPKGLFTSTYKSKDGKIRNIALTHMEPTNARNFVPCFDEPHLKATWKMNIIHPKGTIARSNALEIDDAIPTFVFSKFVNLYPTVNVQMFTLYSDLFAVPDFEPEAMENTGLMIFCEHGLLFDPKLDTIADKISISQSIAREISHQLDYQVVDSVEQALRTDSQASSHPLTIQIETASDTYEIFDRVTYDKGASLVRMIKAIMGEENFRKGIQSYLRKYQNGNANHTQLWNELNNVIPVDVTFRQQLNLTDTLLINSDSFGFYRVNYDERGWNQIVNQLNQDHTLAFNLTAYLPKETEFLPWAVALDGLETISDKLGEMEIADDMRKVIVEKISPIFGSTDIDSLQFLEEGQFFDSRLKEGIVRLYCKLSPRKCAKKLVSQFNSNLVDKCEGTKYSSQCSVFVHFIDQPINFYLTVPLDLRPLSYCEGVARGAEEEFDLVYKFMTNEIHSGEKIRLIRALGCARDPRTLRRILHEGIIRTKSQFQGQNLRYLVGSMNEQPVGREVVTDFIIDNWKSITEK</sequence>
<dbReference type="InterPro" id="IPR050344">
    <property type="entry name" value="Peptidase_M1_aminopeptidases"/>
</dbReference>
<feature type="site" description="Transition state stabilizer" evidence="4">
    <location>
        <position position="417"/>
    </location>
</feature>
<reference evidence="10" key="1">
    <citation type="submission" date="2016-11" db="UniProtKB">
        <authorList>
            <consortium name="WormBaseParasite"/>
        </authorList>
    </citation>
    <scope>IDENTIFICATION</scope>
</reference>
<dbReference type="GO" id="GO:0006508">
    <property type="term" value="P:proteolysis"/>
    <property type="evidence" value="ECO:0007669"/>
    <property type="project" value="UniProtKB-KW"/>
</dbReference>
<dbReference type="InterPro" id="IPR027268">
    <property type="entry name" value="Peptidase_M4/M1_CTD_sf"/>
</dbReference>
<dbReference type="Gene3D" id="2.60.40.1730">
    <property type="entry name" value="tricorn interacting facor f3 domain"/>
    <property type="match status" value="1"/>
</dbReference>
<dbReference type="Gene3D" id="1.25.50.20">
    <property type="match status" value="1"/>
</dbReference>
<feature type="active site" description="Proton acceptor" evidence="2">
    <location>
        <position position="370"/>
    </location>
</feature>
<dbReference type="InterPro" id="IPR034016">
    <property type="entry name" value="M1_APN-typ"/>
</dbReference>
<dbReference type="InterPro" id="IPR014782">
    <property type="entry name" value="Peptidase_M1_dom"/>
</dbReference>
<feature type="domain" description="Aminopeptidase N-like N-terminal" evidence="8">
    <location>
        <begin position="97"/>
        <end position="295"/>
    </location>
</feature>
<dbReference type="EC" id="3.4.11.-" evidence="5"/>
<keyword evidence="5" id="KW-0812">Transmembrane</keyword>
<dbReference type="PANTHER" id="PTHR11533:SF201">
    <property type="entry name" value="AMINOPEPTIDASE-LIKE PROTEIN AC3.5"/>
    <property type="match status" value="1"/>
</dbReference>
<organism evidence="9 10">
    <name type="scientific">Heterorhabditis bacteriophora</name>
    <name type="common">Entomopathogenic nematode worm</name>
    <dbReference type="NCBI Taxonomy" id="37862"/>
    <lineage>
        <taxon>Eukaryota</taxon>
        <taxon>Metazoa</taxon>
        <taxon>Ecdysozoa</taxon>
        <taxon>Nematoda</taxon>
        <taxon>Chromadorea</taxon>
        <taxon>Rhabditida</taxon>
        <taxon>Rhabditina</taxon>
        <taxon>Rhabditomorpha</taxon>
        <taxon>Strongyloidea</taxon>
        <taxon>Heterorhabditidae</taxon>
        <taxon>Heterorhabditis</taxon>
    </lineage>
</organism>
<evidence type="ECO:0000256" key="3">
    <source>
        <dbReference type="PIRSR" id="PIRSR634016-3"/>
    </source>
</evidence>
<dbReference type="SUPFAM" id="SSF55486">
    <property type="entry name" value="Metalloproteases ('zincins'), catalytic domain"/>
    <property type="match status" value="1"/>
</dbReference>
<dbReference type="InterPro" id="IPR045357">
    <property type="entry name" value="Aminopeptidase_N-like_N"/>
</dbReference>
<dbReference type="GO" id="GO:0043171">
    <property type="term" value="P:peptide catabolic process"/>
    <property type="evidence" value="ECO:0007669"/>
    <property type="project" value="TreeGrafter"/>
</dbReference>
<keyword evidence="5" id="KW-0031">Aminopeptidase</keyword>
<feature type="domain" description="Peptidase M1 membrane alanine aminopeptidase" evidence="6">
    <location>
        <begin position="322"/>
        <end position="374"/>
    </location>
</feature>
<dbReference type="Proteomes" id="UP000095283">
    <property type="component" value="Unplaced"/>
</dbReference>